<proteinExistence type="predicted"/>
<reference evidence="5 6" key="1">
    <citation type="journal article" date="2024" name="IMA Fungus">
        <title>IMA Genome - F19 : A genome assembly and annotation guide to empower mycologists, including annotated draft genome sequences of Ceratocystis pirilliformis, Diaporthe australafricana, Fusarium ophioides, Paecilomyces lecythidis, and Sporothrix stenoceras.</title>
        <authorList>
            <person name="Aylward J."/>
            <person name="Wilson A.M."/>
            <person name="Visagie C.M."/>
            <person name="Spraker J."/>
            <person name="Barnes I."/>
            <person name="Buitendag C."/>
            <person name="Ceriani C."/>
            <person name="Del Mar Angel L."/>
            <person name="du Plessis D."/>
            <person name="Fuchs T."/>
            <person name="Gasser K."/>
            <person name="Kramer D."/>
            <person name="Li W."/>
            <person name="Munsamy K."/>
            <person name="Piso A."/>
            <person name="Price J.L."/>
            <person name="Sonnekus B."/>
            <person name="Thomas C."/>
            <person name="van der Nest A."/>
            <person name="van Dijk A."/>
            <person name="van Heerden A."/>
            <person name="van Vuuren N."/>
            <person name="Yilmaz N."/>
            <person name="Duong T.A."/>
            <person name="van der Merwe N.A."/>
            <person name="Wingfield M.J."/>
            <person name="Wingfield B.D."/>
        </authorList>
    </citation>
    <scope>NUCLEOTIDE SEQUENCE [LARGE SCALE GENOMIC DNA]</scope>
    <source>
        <strain evidence="5 6">CMW 12675</strain>
    </source>
</reference>
<evidence type="ECO:0000256" key="2">
    <source>
        <dbReference type="PROSITE-ProRule" id="PRU00176"/>
    </source>
</evidence>
<organism evidence="5 6">
    <name type="scientific">Ceratocystis pirilliformis</name>
    <dbReference type="NCBI Taxonomy" id="259994"/>
    <lineage>
        <taxon>Eukaryota</taxon>
        <taxon>Fungi</taxon>
        <taxon>Dikarya</taxon>
        <taxon>Ascomycota</taxon>
        <taxon>Pezizomycotina</taxon>
        <taxon>Sordariomycetes</taxon>
        <taxon>Hypocreomycetidae</taxon>
        <taxon>Microascales</taxon>
        <taxon>Ceratocystidaceae</taxon>
        <taxon>Ceratocystis</taxon>
    </lineage>
</organism>
<feature type="compositionally biased region" description="Basic and acidic residues" evidence="3">
    <location>
        <begin position="74"/>
        <end position="83"/>
    </location>
</feature>
<evidence type="ECO:0000256" key="3">
    <source>
        <dbReference type="SAM" id="MobiDB-lite"/>
    </source>
</evidence>
<dbReference type="InterPro" id="IPR000504">
    <property type="entry name" value="RRM_dom"/>
</dbReference>
<dbReference type="SMART" id="SM00360">
    <property type="entry name" value="RRM"/>
    <property type="match status" value="1"/>
</dbReference>
<dbReference type="InterPro" id="IPR035979">
    <property type="entry name" value="RBD_domain_sf"/>
</dbReference>
<dbReference type="PROSITE" id="PS50102">
    <property type="entry name" value="RRM"/>
    <property type="match status" value="1"/>
</dbReference>
<keyword evidence="6" id="KW-1185">Reference proteome</keyword>
<feature type="compositionally biased region" description="Basic and acidic residues" evidence="3">
    <location>
        <begin position="256"/>
        <end position="268"/>
    </location>
</feature>
<feature type="domain" description="RRM" evidence="4">
    <location>
        <begin position="129"/>
        <end position="206"/>
    </location>
</feature>
<evidence type="ECO:0000256" key="1">
    <source>
        <dbReference type="ARBA" id="ARBA00022884"/>
    </source>
</evidence>
<dbReference type="PANTHER" id="PTHR15481:SF0">
    <property type="entry name" value="LD23870P-RELATED"/>
    <property type="match status" value="1"/>
</dbReference>
<dbReference type="Pfam" id="PF00076">
    <property type="entry name" value="RRM_1"/>
    <property type="match status" value="1"/>
</dbReference>
<sequence>MTNPRSPTPSRRSRSRSYSQSRSRSSGQSPSRSRSRSRSNSLSRGQSPDRRRRHHRSASYSQSPDSHRGRRRRLNSESKDKSRSRGRSRSNSRTRSSNSSKSGSRSRSKSWSQSCSRSRTRSPDHQGSTKVVVERLTKNVNEAHLREIFGQFGGINDLYIPKNNLGVNRGTAYILYFSEEDAEAAITHMHEAQIDSATINVSIVLKGSKFHHMPPQAQLGGSSSSARSGRNRKNNGGGGGRVGPPSGPRPGKGSRRGADIYRPGDGDKTTNAAPRRAAGNTRGGGKRASHMVWDRS</sequence>
<comment type="caution">
    <text evidence="5">The sequence shown here is derived from an EMBL/GenBank/DDBJ whole genome shotgun (WGS) entry which is preliminary data.</text>
</comment>
<keyword evidence="1 2" id="KW-0694">RNA-binding</keyword>
<name>A0ABR3Z729_9PEZI</name>
<feature type="compositionally biased region" description="Low complexity" evidence="3">
    <location>
        <begin position="93"/>
        <end position="117"/>
    </location>
</feature>
<evidence type="ECO:0000313" key="5">
    <source>
        <dbReference type="EMBL" id="KAL1895339.1"/>
    </source>
</evidence>
<accession>A0ABR3Z729</accession>
<dbReference type="PANTHER" id="PTHR15481">
    <property type="entry name" value="RIBONUCLEIC ACID BINDING PROTEIN S1"/>
    <property type="match status" value="1"/>
</dbReference>
<feature type="region of interest" description="Disordered" evidence="3">
    <location>
        <begin position="1"/>
        <end position="129"/>
    </location>
</feature>
<evidence type="ECO:0000313" key="6">
    <source>
        <dbReference type="Proteomes" id="UP001583280"/>
    </source>
</evidence>
<feature type="region of interest" description="Disordered" evidence="3">
    <location>
        <begin position="212"/>
        <end position="296"/>
    </location>
</feature>
<protein>
    <recommendedName>
        <fullName evidence="4">RRM domain-containing protein</fullName>
    </recommendedName>
</protein>
<dbReference type="EMBL" id="JAWDJO010000075">
    <property type="protein sequence ID" value="KAL1895339.1"/>
    <property type="molecule type" value="Genomic_DNA"/>
</dbReference>
<gene>
    <name evidence="5" type="ORF">Cpir12675_003296</name>
</gene>
<dbReference type="Proteomes" id="UP001583280">
    <property type="component" value="Unassembled WGS sequence"/>
</dbReference>
<dbReference type="SUPFAM" id="SSF54928">
    <property type="entry name" value="RNA-binding domain, RBD"/>
    <property type="match status" value="1"/>
</dbReference>
<evidence type="ECO:0000259" key="4">
    <source>
        <dbReference type="PROSITE" id="PS50102"/>
    </source>
</evidence>
<dbReference type="InterPro" id="IPR012677">
    <property type="entry name" value="Nucleotide-bd_a/b_plait_sf"/>
</dbReference>
<dbReference type="Gene3D" id="3.30.70.330">
    <property type="match status" value="1"/>
</dbReference>
<feature type="compositionally biased region" description="Low complexity" evidence="3">
    <location>
        <begin position="1"/>
        <end position="46"/>
    </location>
</feature>